<evidence type="ECO:0000313" key="7">
    <source>
        <dbReference type="Proteomes" id="UP001614394"/>
    </source>
</evidence>
<dbReference type="InterPro" id="IPR051446">
    <property type="entry name" value="HTH_trans_reg/aminotransferase"/>
</dbReference>
<keyword evidence="2" id="KW-0805">Transcription regulation</keyword>
<dbReference type="PROSITE" id="PS50949">
    <property type="entry name" value="HTH_GNTR"/>
    <property type="match status" value="1"/>
</dbReference>
<dbReference type="InterPro" id="IPR036390">
    <property type="entry name" value="WH_DNA-bd_sf"/>
</dbReference>
<dbReference type="Pfam" id="PF00392">
    <property type="entry name" value="GntR"/>
    <property type="match status" value="1"/>
</dbReference>
<feature type="domain" description="HTH gntR-type" evidence="5">
    <location>
        <begin position="8"/>
        <end position="76"/>
    </location>
</feature>
<evidence type="ECO:0000313" key="6">
    <source>
        <dbReference type="EMBL" id="MFI9105803.1"/>
    </source>
</evidence>
<dbReference type="InterPro" id="IPR036388">
    <property type="entry name" value="WH-like_DNA-bd_sf"/>
</dbReference>
<dbReference type="Gene3D" id="1.10.10.10">
    <property type="entry name" value="Winged helix-like DNA-binding domain superfamily/Winged helix DNA-binding domain"/>
    <property type="match status" value="1"/>
</dbReference>
<keyword evidence="3" id="KW-0238">DNA-binding</keyword>
<dbReference type="RefSeq" id="WP_399656778.1">
    <property type="nucleotide sequence ID" value="NZ_JBITYG010000014.1"/>
</dbReference>
<evidence type="ECO:0000256" key="2">
    <source>
        <dbReference type="ARBA" id="ARBA00023015"/>
    </source>
</evidence>
<sequence length="127" mass="13019">MDAKPEKKPNAKEIAASFRNDIADGVYGPGARLPGAKGYAGKLGVALMTVQNAYGRLAEEGLVEGRQGSGTYVVDPAAGEPTAQQAASSIRELQAELTHVTSQLSELRSRVEALEGGGSVNPAGPAV</sequence>
<evidence type="ECO:0000256" key="1">
    <source>
        <dbReference type="ARBA" id="ARBA00022898"/>
    </source>
</evidence>
<dbReference type="SMART" id="SM00345">
    <property type="entry name" value="HTH_GNTR"/>
    <property type="match status" value="1"/>
</dbReference>
<dbReference type="Proteomes" id="UP001614394">
    <property type="component" value="Unassembled WGS sequence"/>
</dbReference>
<keyword evidence="4" id="KW-0804">Transcription</keyword>
<evidence type="ECO:0000256" key="4">
    <source>
        <dbReference type="ARBA" id="ARBA00023163"/>
    </source>
</evidence>
<gene>
    <name evidence="6" type="ORF">ACIGXA_35390</name>
</gene>
<keyword evidence="1" id="KW-0663">Pyridoxal phosphate</keyword>
<evidence type="ECO:0000259" key="5">
    <source>
        <dbReference type="PROSITE" id="PS50949"/>
    </source>
</evidence>
<reference evidence="6 7" key="1">
    <citation type="submission" date="2024-10" db="EMBL/GenBank/DDBJ databases">
        <title>The Natural Products Discovery Center: Release of the First 8490 Sequenced Strains for Exploring Actinobacteria Biosynthetic Diversity.</title>
        <authorList>
            <person name="Kalkreuter E."/>
            <person name="Kautsar S.A."/>
            <person name="Yang D."/>
            <person name="Bader C.D."/>
            <person name="Teijaro C.N."/>
            <person name="Fluegel L."/>
            <person name="Davis C.M."/>
            <person name="Simpson J.R."/>
            <person name="Lauterbach L."/>
            <person name="Steele A.D."/>
            <person name="Gui C."/>
            <person name="Meng S."/>
            <person name="Li G."/>
            <person name="Viehrig K."/>
            <person name="Ye F."/>
            <person name="Su P."/>
            <person name="Kiefer A.F."/>
            <person name="Nichols A."/>
            <person name="Cepeda A.J."/>
            <person name="Yan W."/>
            <person name="Fan B."/>
            <person name="Jiang Y."/>
            <person name="Adhikari A."/>
            <person name="Zheng C.-J."/>
            <person name="Schuster L."/>
            <person name="Cowan T.M."/>
            <person name="Smanski M.J."/>
            <person name="Chevrette M.G."/>
            <person name="De Carvalho L.P.S."/>
            <person name="Shen B."/>
        </authorList>
    </citation>
    <scope>NUCLEOTIDE SEQUENCE [LARGE SCALE GENOMIC DNA]</scope>
    <source>
        <strain evidence="6 7">NPDC053399</strain>
    </source>
</reference>
<proteinExistence type="predicted"/>
<accession>A0ABW8CH78</accession>
<dbReference type="PANTHER" id="PTHR46577">
    <property type="entry name" value="HTH-TYPE TRANSCRIPTIONAL REGULATORY PROTEIN GABR"/>
    <property type="match status" value="1"/>
</dbReference>
<organism evidence="6 7">
    <name type="scientific">Streptomyces fildesensis</name>
    <dbReference type="NCBI Taxonomy" id="375757"/>
    <lineage>
        <taxon>Bacteria</taxon>
        <taxon>Bacillati</taxon>
        <taxon>Actinomycetota</taxon>
        <taxon>Actinomycetes</taxon>
        <taxon>Kitasatosporales</taxon>
        <taxon>Streptomycetaceae</taxon>
        <taxon>Streptomyces</taxon>
    </lineage>
</organism>
<comment type="caution">
    <text evidence="6">The sequence shown here is derived from an EMBL/GenBank/DDBJ whole genome shotgun (WGS) entry which is preliminary data.</text>
</comment>
<evidence type="ECO:0000256" key="3">
    <source>
        <dbReference type="ARBA" id="ARBA00023125"/>
    </source>
</evidence>
<dbReference type="InterPro" id="IPR000524">
    <property type="entry name" value="Tscrpt_reg_HTH_GntR"/>
</dbReference>
<dbReference type="CDD" id="cd07377">
    <property type="entry name" value="WHTH_GntR"/>
    <property type="match status" value="1"/>
</dbReference>
<name>A0ABW8CH78_9ACTN</name>
<dbReference type="PANTHER" id="PTHR46577:SF1">
    <property type="entry name" value="HTH-TYPE TRANSCRIPTIONAL REGULATORY PROTEIN GABR"/>
    <property type="match status" value="1"/>
</dbReference>
<dbReference type="SUPFAM" id="SSF46785">
    <property type="entry name" value="Winged helix' DNA-binding domain"/>
    <property type="match status" value="1"/>
</dbReference>
<keyword evidence="7" id="KW-1185">Reference proteome</keyword>
<protein>
    <submittedName>
        <fullName evidence="6">GntR family transcriptional regulator</fullName>
    </submittedName>
</protein>
<dbReference type="EMBL" id="JBITYG010000014">
    <property type="protein sequence ID" value="MFI9105803.1"/>
    <property type="molecule type" value="Genomic_DNA"/>
</dbReference>